<dbReference type="Gene3D" id="3.20.20.190">
    <property type="entry name" value="Phosphatidylinositol (PI) phosphodiesterase"/>
    <property type="match status" value="1"/>
</dbReference>
<protein>
    <submittedName>
        <fullName evidence="2">PLC-like phosphodiesterase</fullName>
    </submittedName>
</protein>
<dbReference type="InterPro" id="IPR051057">
    <property type="entry name" value="PI-PLC_domain"/>
</dbReference>
<dbReference type="CDD" id="cd08586">
    <property type="entry name" value="PI-PLCc_BcPLC_like"/>
    <property type="match status" value="1"/>
</dbReference>
<sequence length="316" mass="35405">HSLYAVFHRDNANLCLISSGGLDEWMSRLPSRLRISSLSIPGTHNSPTHHVALPSVRCQAIDIPTQLRNGIRFLDIRIQPDDALNLVHGVFPIAISGNKPLRGVIDAVYTFLEQHSRETVILSLKREGRDVGVDDKAFSKRIYDEIISKRLDKWHLSPTIPTLGEARGKVILFRRFHPHAADIPLGIDASHWAYNTPHDIRGVLSVQDFCEVAETENIDIKLTHIKTHLERASNIDPAMAEEQSQLLYVNFLSASNFWKVGCWPERVAAKVNPEVEWWLARKHKLGRGTGVVVLDFVGEGGEWGICRLVTGMNGGL</sequence>
<organism evidence="2 3">
    <name type="scientific">Ascodesmis nigricans</name>
    <dbReference type="NCBI Taxonomy" id="341454"/>
    <lineage>
        <taxon>Eukaryota</taxon>
        <taxon>Fungi</taxon>
        <taxon>Dikarya</taxon>
        <taxon>Ascomycota</taxon>
        <taxon>Pezizomycotina</taxon>
        <taxon>Pezizomycetes</taxon>
        <taxon>Pezizales</taxon>
        <taxon>Ascodesmidaceae</taxon>
        <taxon>Ascodesmis</taxon>
    </lineage>
</organism>
<dbReference type="Pfam" id="PF00388">
    <property type="entry name" value="PI-PLC-X"/>
    <property type="match status" value="1"/>
</dbReference>
<reference evidence="2 3" key="1">
    <citation type="submission" date="2019-04" db="EMBL/GenBank/DDBJ databases">
        <title>Comparative genomics and transcriptomics to analyze fruiting body development in filamentous ascomycetes.</title>
        <authorList>
            <consortium name="DOE Joint Genome Institute"/>
            <person name="Lutkenhaus R."/>
            <person name="Traeger S."/>
            <person name="Breuer J."/>
            <person name="Kuo A."/>
            <person name="Lipzen A."/>
            <person name="Pangilinan J."/>
            <person name="Dilworth D."/>
            <person name="Sandor L."/>
            <person name="Poggeler S."/>
            <person name="Barry K."/>
            <person name="Grigoriev I.V."/>
            <person name="Nowrousian M."/>
        </authorList>
    </citation>
    <scope>NUCLEOTIDE SEQUENCE [LARGE SCALE GENOMIC DNA]</scope>
    <source>
        <strain evidence="2 3">CBS 389.68</strain>
    </source>
</reference>
<dbReference type="InterPro" id="IPR017946">
    <property type="entry name" value="PLC-like_Pdiesterase_TIM-brl"/>
</dbReference>
<dbReference type="OrthoDB" id="1046782at2759"/>
<name>A0A4S2MKZ1_9PEZI</name>
<feature type="domain" description="Phosphatidylinositol-specific phospholipase C X" evidence="1">
    <location>
        <begin position="35"/>
        <end position="175"/>
    </location>
</feature>
<evidence type="ECO:0000313" key="2">
    <source>
        <dbReference type="EMBL" id="TGZ77535.1"/>
    </source>
</evidence>
<dbReference type="InParanoid" id="A0A4S2MKZ1"/>
<dbReference type="Proteomes" id="UP000298138">
    <property type="component" value="Unassembled WGS sequence"/>
</dbReference>
<proteinExistence type="predicted"/>
<dbReference type="PANTHER" id="PTHR13593:SF113">
    <property type="entry name" value="SI:DKEY-266F7.9"/>
    <property type="match status" value="1"/>
</dbReference>
<feature type="non-terminal residue" evidence="2">
    <location>
        <position position="1"/>
    </location>
</feature>
<keyword evidence="3" id="KW-1185">Reference proteome</keyword>
<dbReference type="GO" id="GO:0008081">
    <property type="term" value="F:phosphoric diester hydrolase activity"/>
    <property type="evidence" value="ECO:0007669"/>
    <property type="project" value="InterPro"/>
</dbReference>
<dbReference type="AlphaFoldDB" id="A0A4S2MKZ1"/>
<dbReference type="GO" id="GO:0006629">
    <property type="term" value="P:lipid metabolic process"/>
    <property type="evidence" value="ECO:0007669"/>
    <property type="project" value="InterPro"/>
</dbReference>
<gene>
    <name evidence="2" type="ORF">EX30DRAFT_291532</name>
</gene>
<dbReference type="InterPro" id="IPR000909">
    <property type="entry name" value="PLipase_C_PInositol-sp_X_dom"/>
</dbReference>
<accession>A0A4S2MKZ1</accession>
<feature type="non-terminal residue" evidence="2">
    <location>
        <position position="316"/>
    </location>
</feature>
<evidence type="ECO:0000313" key="3">
    <source>
        <dbReference type="Proteomes" id="UP000298138"/>
    </source>
</evidence>
<dbReference type="EMBL" id="ML220152">
    <property type="protein sequence ID" value="TGZ77535.1"/>
    <property type="molecule type" value="Genomic_DNA"/>
</dbReference>
<dbReference type="STRING" id="341454.A0A4S2MKZ1"/>
<dbReference type="PANTHER" id="PTHR13593">
    <property type="match status" value="1"/>
</dbReference>
<evidence type="ECO:0000259" key="1">
    <source>
        <dbReference type="SMART" id="SM00148"/>
    </source>
</evidence>
<dbReference type="SUPFAM" id="SSF51695">
    <property type="entry name" value="PLC-like phosphodiesterases"/>
    <property type="match status" value="1"/>
</dbReference>
<dbReference type="SMART" id="SM00148">
    <property type="entry name" value="PLCXc"/>
    <property type="match status" value="1"/>
</dbReference>
<dbReference type="PROSITE" id="PS50007">
    <property type="entry name" value="PIPLC_X_DOMAIN"/>
    <property type="match status" value="1"/>
</dbReference>